<keyword evidence="4 6" id="KW-1133">Transmembrane helix</keyword>
<evidence type="ECO:0000256" key="3">
    <source>
        <dbReference type="ARBA" id="ARBA00022692"/>
    </source>
</evidence>
<sequence length="211" mass="22739">MLLACAVLALLLSFDALYALLQQGLDAARPVIQAYPLWGGVLFVLLSAASALLAFFSSALLVPVAIYSWGRTITIVLLWLGWLLGGACAYGMGRAFGRPLLRNLASARLSDFYLQRLPSHVDLPVALLIQLALPSELPGYLFGLLRVRFRIYLAALALVELPFAVGTVLLGENVIRRQGGWLLVLAALGIGSSLLALYVLHRRLGRGAQGM</sequence>
<organism evidence="8 9">
    <name type="scientific">Pseudoxanthomonas gei</name>
    <dbReference type="NCBI Taxonomy" id="1383030"/>
    <lineage>
        <taxon>Bacteria</taxon>
        <taxon>Pseudomonadati</taxon>
        <taxon>Pseudomonadota</taxon>
        <taxon>Gammaproteobacteria</taxon>
        <taxon>Lysobacterales</taxon>
        <taxon>Lysobacteraceae</taxon>
        <taxon>Pseudoxanthomonas</taxon>
    </lineage>
</organism>
<gene>
    <name evidence="8" type="ORF">DT603_09450</name>
</gene>
<keyword evidence="2 6" id="KW-1003">Cell membrane</keyword>
<evidence type="ECO:0000256" key="4">
    <source>
        <dbReference type="ARBA" id="ARBA00022989"/>
    </source>
</evidence>
<dbReference type="PANTHER" id="PTHR12677:SF49">
    <property type="entry name" value="TVP38_TMEM64 FAMILY MEMBRANE PROTEIN"/>
    <property type="match status" value="1"/>
</dbReference>
<dbReference type="Pfam" id="PF09335">
    <property type="entry name" value="VTT_dom"/>
    <property type="match status" value="1"/>
</dbReference>
<dbReference type="InterPro" id="IPR015414">
    <property type="entry name" value="TMEM64"/>
</dbReference>
<feature type="transmembrane region" description="Helical" evidence="6">
    <location>
        <begin position="151"/>
        <end position="169"/>
    </location>
</feature>
<proteinExistence type="inferred from homology"/>
<evidence type="ECO:0000313" key="8">
    <source>
        <dbReference type="EMBL" id="NDK39064.1"/>
    </source>
</evidence>
<feature type="domain" description="VTT" evidence="7">
    <location>
        <begin position="60"/>
        <end position="172"/>
    </location>
</feature>
<feature type="transmembrane region" description="Helical" evidence="6">
    <location>
        <begin position="181"/>
        <end position="201"/>
    </location>
</feature>
<name>A0ABX0ABV9_9GAMM</name>
<evidence type="ECO:0000256" key="5">
    <source>
        <dbReference type="ARBA" id="ARBA00023136"/>
    </source>
</evidence>
<comment type="subcellular location">
    <subcellularLocation>
        <location evidence="1 6">Cell membrane</location>
        <topology evidence="1 6">Multi-pass membrane protein</topology>
    </subcellularLocation>
</comment>
<evidence type="ECO:0000313" key="9">
    <source>
        <dbReference type="Proteomes" id="UP001429354"/>
    </source>
</evidence>
<comment type="similarity">
    <text evidence="6">Belongs to the TVP38/TMEM64 family.</text>
</comment>
<feature type="transmembrane region" description="Helical" evidence="6">
    <location>
        <begin position="123"/>
        <end position="144"/>
    </location>
</feature>
<feature type="transmembrane region" description="Helical" evidence="6">
    <location>
        <begin position="73"/>
        <end position="93"/>
    </location>
</feature>
<keyword evidence="5 6" id="KW-0472">Membrane</keyword>
<protein>
    <recommendedName>
        <fullName evidence="6">TVP38/TMEM64 family membrane protein</fullName>
    </recommendedName>
</protein>
<dbReference type="EMBL" id="QOVG01000005">
    <property type="protein sequence ID" value="NDK39064.1"/>
    <property type="molecule type" value="Genomic_DNA"/>
</dbReference>
<evidence type="ECO:0000259" key="7">
    <source>
        <dbReference type="Pfam" id="PF09335"/>
    </source>
</evidence>
<comment type="caution">
    <text evidence="8">The sequence shown here is derived from an EMBL/GenBank/DDBJ whole genome shotgun (WGS) entry which is preliminary data.</text>
</comment>
<dbReference type="Proteomes" id="UP001429354">
    <property type="component" value="Unassembled WGS sequence"/>
</dbReference>
<evidence type="ECO:0000256" key="2">
    <source>
        <dbReference type="ARBA" id="ARBA00022475"/>
    </source>
</evidence>
<keyword evidence="3 6" id="KW-0812">Transmembrane</keyword>
<evidence type="ECO:0000256" key="6">
    <source>
        <dbReference type="RuleBase" id="RU366058"/>
    </source>
</evidence>
<dbReference type="InterPro" id="IPR032816">
    <property type="entry name" value="VTT_dom"/>
</dbReference>
<accession>A0ABX0ABV9</accession>
<evidence type="ECO:0000256" key="1">
    <source>
        <dbReference type="ARBA" id="ARBA00004651"/>
    </source>
</evidence>
<feature type="transmembrane region" description="Helical" evidence="6">
    <location>
        <begin position="35"/>
        <end position="61"/>
    </location>
</feature>
<reference evidence="8 9" key="1">
    <citation type="submission" date="2018-07" db="EMBL/GenBank/DDBJ databases">
        <title>Whole genome Sequencing of Pseudoxanthomonas gei KCTC 32298 (T).</title>
        <authorList>
            <person name="Kumar S."/>
            <person name="Bansal K."/>
            <person name="Kaur A."/>
            <person name="Patil P."/>
            <person name="Sharma S."/>
            <person name="Patil P.B."/>
        </authorList>
    </citation>
    <scope>NUCLEOTIDE SEQUENCE [LARGE SCALE GENOMIC DNA]</scope>
    <source>
        <strain evidence="8 9">KCTC 32298</strain>
    </source>
</reference>
<keyword evidence="9" id="KW-1185">Reference proteome</keyword>
<dbReference type="PANTHER" id="PTHR12677">
    <property type="entry name" value="GOLGI APPARATUS MEMBRANE PROTEIN TVP38-RELATED"/>
    <property type="match status" value="1"/>
</dbReference>